<dbReference type="Pfam" id="PF16089">
    <property type="entry name" value="DUF4818"/>
    <property type="match status" value="1"/>
</dbReference>
<feature type="transmembrane region" description="Helical" evidence="1">
    <location>
        <begin position="68"/>
        <end position="86"/>
    </location>
</feature>
<dbReference type="AlphaFoldDB" id="A0A484BEJ4"/>
<evidence type="ECO:0000313" key="2">
    <source>
        <dbReference type="EMBL" id="TDG47203.1"/>
    </source>
</evidence>
<evidence type="ECO:0000256" key="1">
    <source>
        <dbReference type="SAM" id="Phobius"/>
    </source>
</evidence>
<organism evidence="2 3">
    <name type="scientific">Drosophila navojoa</name>
    <name type="common">Fruit fly</name>
    <dbReference type="NCBI Taxonomy" id="7232"/>
    <lineage>
        <taxon>Eukaryota</taxon>
        <taxon>Metazoa</taxon>
        <taxon>Ecdysozoa</taxon>
        <taxon>Arthropoda</taxon>
        <taxon>Hexapoda</taxon>
        <taxon>Insecta</taxon>
        <taxon>Pterygota</taxon>
        <taxon>Neoptera</taxon>
        <taxon>Endopterygota</taxon>
        <taxon>Diptera</taxon>
        <taxon>Brachycera</taxon>
        <taxon>Muscomorpha</taxon>
        <taxon>Ephydroidea</taxon>
        <taxon>Drosophilidae</taxon>
        <taxon>Drosophila</taxon>
    </lineage>
</organism>
<accession>A0A484BEJ4</accession>
<dbReference type="Proteomes" id="UP000295192">
    <property type="component" value="Unassembled WGS sequence"/>
</dbReference>
<keyword evidence="1" id="KW-1133">Transmembrane helix</keyword>
<comment type="caution">
    <text evidence="2">The sequence shown here is derived from an EMBL/GenBank/DDBJ whole genome shotgun (WGS) entry which is preliminary data.</text>
</comment>
<dbReference type="OrthoDB" id="7882700at2759"/>
<gene>
    <name evidence="2" type="ORF">AWZ03_006334</name>
</gene>
<keyword evidence="1" id="KW-0472">Membrane</keyword>
<sequence length="142" mass="15946">MAAIESVVVAGFVHLVIRFALYVTPQTVLKTPGPATPTFIVCLALMDLIYHSRIIPQRFDDMSTTFKYAFECLTVIFLLELGMLLWESIEHTIFLVVKGALLSMKVIPKPTYYKQQNVIIGAFTLPLSLVIFAAVEQSHNKQ</sequence>
<feature type="transmembrane region" description="Helical" evidence="1">
    <location>
        <begin position="36"/>
        <end position="56"/>
    </location>
</feature>
<feature type="transmembrane region" description="Helical" evidence="1">
    <location>
        <begin position="118"/>
        <end position="135"/>
    </location>
</feature>
<dbReference type="EMBL" id="LSRL02000047">
    <property type="protein sequence ID" value="TDG47203.1"/>
    <property type="molecule type" value="Genomic_DNA"/>
</dbReference>
<feature type="transmembrane region" description="Helical" evidence="1">
    <location>
        <begin position="7"/>
        <end position="24"/>
    </location>
</feature>
<reference evidence="2 3" key="1">
    <citation type="journal article" date="2019" name="J. Hered.">
        <title>An Improved Genome Assembly for Drosophila navojoa, the Basal Species in the mojavensis Cluster.</title>
        <authorList>
            <person name="Vanderlinde T."/>
            <person name="Dupim E.G."/>
            <person name="Nazario-Yepiz N.O."/>
            <person name="Carvalho A.B."/>
        </authorList>
    </citation>
    <scope>NUCLEOTIDE SEQUENCE [LARGE SCALE GENOMIC DNA]</scope>
    <source>
        <strain evidence="2">Navoj_Jal97</strain>
        <tissue evidence="2">Whole organism</tissue>
    </source>
</reference>
<name>A0A484BEJ4_DRONA</name>
<keyword evidence="1" id="KW-0812">Transmembrane</keyword>
<protein>
    <submittedName>
        <fullName evidence="2">Uncharacterized protein</fullName>
    </submittedName>
</protein>
<evidence type="ECO:0000313" key="3">
    <source>
        <dbReference type="Proteomes" id="UP000295192"/>
    </source>
</evidence>
<dbReference type="OMA" id="YEEFWIG"/>
<dbReference type="InterPro" id="IPR032145">
    <property type="entry name" value="DUF4818"/>
</dbReference>
<keyword evidence="3" id="KW-1185">Reference proteome</keyword>
<proteinExistence type="predicted"/>